<name>A0ABR8QGJ9_9CELL</name>
<protein>
    <submittedName>
        <fullName evidence="5">HtaA domain-containing protein</fullName>
    </submittedName>
</protein>
<feature type="domain" description="Htaa" evidence="4">
    <location>
        <begin position="647"/>
        <end position="798"/>
    </location>
</feature>
<dbReference type="PRINTS" id="PR01217">
    <property type="entry name" value="PRICHEXTENSN"/>
</dbReference>
<dbReference type="PANTHER" id="PTHR48148:SF2">
    <property type="entry name" value="PA14 DOMAIN-CONTAINING PROTEIN"/>
    <property type="match status" value="1"/>
</dbReference>
<feature type="compositionally biased region" description="Pro residues" evidence="1">
    <location>
        <begin position="362"/>
        <end position="396"/>
    </location>
</feature>
<keyword evidence="6" id="KW-1185">Reference proteome</keyword>
<feature type="compositionally biased region" description="Pro residues" evidence="1">
    <location>
        <begin position="190"/>
        <end position="214"/>
    </location>
</feature>
<keyword evidence="2" id="KW-1133">Transmembrane helix</keyword>
<sequence length="850" mass="84608">MYPRRTVRAARAVTGALTALVLGAGGLAAAAPASAEPAPAPAPAVQVSRTELPVGGVTAVTVEGTGFLPSLATGARPPLAGRAAGAYVVFGAFPEVWQPSVGASSSARKAAATSWAVPADSMATIGGASAGAIELREDGSFTATLQVDKAELDAKSPVAGARYGIYTYAGSGAAVAAYETFTPLTFVEPTPEPTPTPTPTPTSEPTPTPAPAPAPAVQVSRTELPVGGVTAVTVEGTGFLPSLATGARPPLAGRAAGAYVVFGAFPEVWQPSVGASSSARKAAATSWAVPADSMATIGGASAGAIELREDGSFTATLQVDKAELDAKSPVAGARYGIYTYAGSGAAVAAYETFTPLTFVEPTPEPTPTPTPTPEPTPTPTPEPTPTPTPTPTPEQPVGPAVTVDRVLRTDGSLDLTVRGTGFGAGVAANGLYVAVGPRLGDAWYLDASTFQAATWVNPRVTTAVGDMAPLAADGTFTVRFTGVRPTYVSNGVTYDHATTPFHVVTMAAHGSSDRSLDTSTPLSFDGVPQLPATPPAPAPAPAAPAPLVVEGLTSGAVVAGGELSLTAGGFRPGEKGIRLELHSTPVVLARGLTADASGVVTAQFTVPASTPAGRHTLVLVGADQTLRQAITVTAAQPRCVARSVSGASLTWGVRDSFRTYVAGPVARGTITPSGVSGTGPWTWSGGSGRFNPDGPAGAAAWSGRVAFSGHNGTLALTIADPRVQVTSATSAVLTATVTNADGTSRVTLATLALSAGQRTVGDGRVAYSGVPATLTAAGATGFAGFYTAGEALDPVSFTLPLGGQVECDASTGLATTGADALSGVGASVAFVLLGALMVGVARRRRGTTTA</sequence>
<organism evidence="5 6">
    <name type="scientific">Cellulomonas avistercoris</name>
    <dbReference type="NCBI Taxonomy" id="2762242"/>
    <lineage>
        <taxon>Bacteria</taxon>
        <taxon>Bacillati</taxon>
        <taxon>Actinomycetota</taxon>
        <taxon>Actinomycetes</taxon>
        <taxon>Micrococcales</taxon>
        <taxon>Cellulomonadaceae</taxon>
        <taxon>Cellulomonas</taxon>
    </lineage>
</organism>
<gene>
    <name evidence="5" type="ORF">H9657_14900</name>
</gene>
<evidence type="ECO:0000256" key="1">
    <source>
        <dbReference type="SAM" id="MobiDB-lite"/>
    </source>
</evidence>
<evidence type="ECO:0000259" key="4">
    <source>
        <dbReference type="Pfam" id="PF04213"/>
    </source>
</evidence>
<dbReference type="PANTHER" id="PTHR48148">
    <property type="entry name" value="KERATINOCYTE PROLINE-RICH PROTEIN"/>
    <property type="match status" value="1"/>
</dbReference>
<feature type="compositionally biased region" description="Pro residues" evidence="1">
    <location>
        <begin position="531"/>
        <end position="541"/>
    </location>
</feature>
<keyword evidence="2" id="KW-0812">Transmembrane</keyword>
<keyword evidence="3" id="KW-0732">Signal</keyword>
<feature type="signal peptide" evidence="3">
    <location>
        <begin position="1"/>
        <end position="35"/>
    </location>
</feature>
<feature type="transmembrane region" description="Helical" evidence="2">
    <location>
        <begin position="820"/>
        <end position="841"/>
    </location>
</feature>
<dbReference type="InterPro" id="IPR007331">
    <property type="entry name" value="Htaa"/>
</dbReference>
<dbReference type="Proteomes" id="UP000604241">
    <property type="component" value="Unassembled WGS sequence"/>
</dbReference>
<reference evidence="5 6" key="1">
    <citation type="submission" date="2020-08" db="EMBL/GenBank/DDBJ databases">
        <title>A Genomic Blueprint of the Chicken Gut Microbiome.</title>
        <authorList>
            <person name="Gilroy R."/>
            <person name="Ravi A."/>
            <person name="Getino M."/>
            <person name="Pursley I."/>
            <person name="Horton D.L."/>
            <person name="Alikhan N.-F."/>
            <person name="Baker D."/>
            <person name="Gharbi K."/>
            <person name="Hall N."/>
            <person name="Watson M."/>
            <person name="Adriaenssens E.M."/>
            <person name="Foster-Nyarko E."/>
            <person name="Jarju S."/>
            <person name="Secka A."/>
            <person name="Antonio M."/>
            <person name="Oren A."/>
            <person name="Chaudhuri R."/>
            <person name="La Ragione R.M."/>
            <person name="Hildebrand F."/>
            <person name="Pallen M.J."/>
        </authorList>
    </citation>
    <scope>NUCLEOTIDE SEQUENCE [LARGE SCALE GENOMIC DNA]</scope>
    <source>
        <strain evidence="5 6">Sa3CUA2</strain>
    </source>
</reference>
<feature type="region of interest" description="Disordered" evidence="1">
    <location>
        <begin position="357"/>
        <end position="399"/>
    </location>
</feature>
<dbReference type="RefSeq" id="WP_191784200.1">
    <property type="nucleotide sequence ID" value="NZ_JACSQV010000013.1"/>
</dbReference>
<feature type="region of interest" description="Disordered" evidence="1">
    <location>
        <begin position="512"/>
        <end position="541"/>
    </location>
</feature>
<feature type="region of interest" description="Disordered" evidence="1">
    <location>
        <begin position="187"/>
        <end position="217"/>
    </location>
</feature>
<accession>A0ABR8QGJ9</accession>
<comment type="caution">
    <text evidence="5">The sequence shown here is derived from an EMBL/GenBank/DDBJ whole genome shotgun (WGS) entry which is preliminary data.</text>
</comment>
<dbReference type="Pfam" id="PF04213">
    <property type="entry name" value="HtaA"/>
    <property type="match status" value="1"/>
</dbReference>
<evidence type="ECO:0000256" key="3">
    <source>
        <dbReference type="SAM" id="SignalP"/>
    </source>
</evidence>
<dbReference type="EMBL" id="JACSQV010000013">
    <property type="protein sequence ID" value="MBD7919557.1"/>
    <property type="molecule type" value="Genomic_DNA"/>
</dbReference>
<evidence type="ECO:0000313" key="5">
    <source>
        <dbReference type="EMBL" id="MBD7919557.1"/>
    </source>
</evidence>
<feature type="chain" id="PRO_5046304763" evidence="3">
    <location>
        <begin position="36"/>
        <end position="850"/>
    </location>
</feature>
<evidence type="ECO:0000256" key="2">
    <source>
        <dbReference type="SAM" id="Phobius"/>
    </source>
</evidence>
<evidence type="ECO:0000313" key="6">
    <source>
        <dbReference type="Proteomes" id="UP000604241"/>
    </source>
</evidence>
<proteinExistence type="predicted"/>
<keyword evidence="2" id="KW-0472">Membrane</keyword>